<protein>
    <submittedName>
        <fullName evidence="11">Zinc finger protein</fullName>
    </submittedName>
</protein>
<keyword evidence="3" id="KW-0677">Repeat</keyword>
<organism evidence="11 12">
    <name type="scientific">Zostera marina</name>
    <name type="common">Eelgrass</name>
    <dbReference type="NCBI Taxonomy" id="29655"/>
    <lineage>
        <taxon>Eukaryota</taxon>
        <taxon>Viridiplantae</taxon>
        <taxon>Streptophyta</taxon>
        <taxon>Embryophyta</taxon>
        <taxon>Tracheophyta</taxon>
        <taxon>Spermatophyta</taxon>
        <taxon>Magnoliopsida</taxon>
        <taxon>Liliopsida</taxon>
        <taxon>Zosteraceae</taxon>
        <taxon>Zostera</taxon>
    </lineage>
</organism>
<keyword evidence="6" id="KW-0805">Transcription regulation</keyword>
<comment type="subcellular location">
    <subcellularLocation>
        <location evidence="1">Nucleus</location>
    </subcellularLocation>
</comment>
<comment type="caution">
    <text evidence="11">The sequence shown here is derived from an EMBL/GenBank/DDBJ whole genome shotgun (WGS) entry which is preliminary data.</text>
</comment>
<dbReference type="PANTHER" id="PTHR26374:SF466">
    <property type="entry name" value="OS09G0122000 PROTEIN"/>
    <property type="match status" value="1"/>
</dbReference>
<reference evidence="12" key="1">
    <citation type="journal article" date="2016" name="Nature">
        <title>The genome of the seagrass Zostera marina reveals angiosperm adaptation to the sea.</title>
        <authorList>
            <person name="Olsen J.L."/>
            <person name="Rouze P."/>
            <person name="Verhelst B."/>
            <person name="Lin Y.-C."/>
            <person name="Bayer T."/>
            <person name="Collen J."/>
            <person name="Dattolo E."/>
            <person name="De Paoli E."/>
            <person name="Dittami S."/>
            <person name="Maumus F."/>
            <person name="Michel G."/>
            <person name="Kersting A."/>
            <person name="Lauritano C."/>
            <person name="Lohaus R."/>
            <person name="Toepel M."/>
            <person name="Tonon T."/>
            <person name="Vanneste K."/>
            <person name="Amirebrahimi M."/>
            <person name="Brakel J."/>
            <person name="Bostroem C."/>
            <person name="Chovatia M."/>
            <person name="Grimwood J."/>
            <person name="Jenkins J.W."/>
            <person name="Jueterbock A."/>
            <person name="Mraz A."/>
            <person name="Stam W.T."/>
            <person name="Tice H."/>
            <person name="Bornberg-Bauer E."/>
            <person name="Green P.J."/>
            <person name="Pearson G.A."/>
            <person name="Procaccini G."/>
            <person name="Duarte C.M."/>
            <person name="Schmutz J."/>
            <person name="Reusch T.B.H."/>
            <person name="Van de Peer Y."/>
        </authorList>
    </citation>
    <scope>NUCLEOTIDE SEQUENCE [LARGE SCALE GENOMIC DNA]</scope>
    <source>
        <strain evidence="12">cv. Finnish</strain>
    </source>
</reference>
<keyword evidence="7" id="KW-0804">Transcription</keyword>
<dbReference type="GO" id="GO:0008270">
    <property type="term" value="F:zinc ion binding"/>
    <property type="evidence" value="ECO:0007669"/>
    <property type="project" value="UniProtKB-KW"/>
</dbReference>
<keyword evidence="12" id="KW-1185">Reference proteome</keyword>
<feature type="domain" description="C2H2-type" evidence="10">
    <location>
        <begin position="129"/>
        <end position="151"/>
    </location>
</feature>
<keyword evidence="4 9" id="KW-0863">Zinc-finger</keyword>
<evidence type="ECO:0000313" key="11">
    <source>
        <dbReference type="EMBL" id="KMZ65429.1"/>
    </source>
</evidence>
<dbReference type="SUPFAM" id="SSF57667">
    <property type="entry name" value="beta-beta-alpha zinc fingers"/>
    <property type="match status" value="1"/>
</dbReference>
<evidence type="ECO:0000256" key="1">
    <source>
        <dbReference type="ARBA" id="ARBA00004123"/>
    </source>
</evidence>
<evidence type="ECO:0000313" key="12">
    <source>
        <dbReference type="Proteomes" id="UP000036987"/>
    </source>
</evidence>
<evidence type="ECO:0000259" key="10">
    <source>
        <dbReference type="PROSITE" id="PS50157"/>
    </source>
</evidence>
<dbReference type="PROSITE" id="PS00028">
    <property type="entry name" value="ZINC_FINGER_C2H2_1"/>
    <property type="match status" value="2"/>
</dbReference>
<evidence type="ECO:0000256" key="6">
    <source>
        <dbReference type="ARBA" id="ARBA00023015"/>
    </source>
</evidence>
<evidence type="ECO:0000256" key="8">
    <source>
        <dbReference type="ARBA" id="ARBA00023242"/>
    </source>
</evidence>
<dbReference type="PANTHER" id="PTHR26374">
    <property type="entry name" value="ZINC FINGER PROTEIN ZAT5"/>
    <property type="match status" value="1"/>
</dbReference>
<keyword evidence="2" id="KW-0479">Metal-binding</keyword>
<evidence type="ECO:0000256" key="9">
    <source>
        <dbReference type="PROSITE-ProRule" id="PRU00042"/>
    </source>
</evidence>
<sequence>METNLKEGIMGRNVYVKRRRTKKKVKSYNPDQSMSEEEDMAANCLILLAQGRTCLNVEGLFNCKTCNRDFPSFQALGGHRTSHKRLKSMAVDDVVNTTTATATMKISFTTFTNNASGDVIGASVKSKVHECSICGLEFSSGQALGGHMRRHRPLLAIPGQVKKEKILEEEESRFGLDLDLNLPAPSDDDGKISFVNRPPLIFSSLGVNFHY</sequence>
<dbReference type="EMBL" id="LFYR01001032">
    <property type="protein sequence ID" value="KMZ65429.1"/>
    <property type="molecule type" value="Genomic_DNA"/>
</dbReference>
<dbReference type="PROSITE" id="PS50157">
    <property type="entry name" value="ZINC_FINGER_C2H2_2"/>
    <property type="match status" value="2"/>
</dbReference>
<dbReference type="OrthoDB" id="6077919at2759"/>
<dbReference type="OMA" id="TINAKCK"/>
<dbReference type="Proteomes" id="UP000036987">
    <property type="component" value="Unassembled WGS sequence"/>
</dbReference>
<keyword evidence="5" id="KW-0862">Zinc</keyword>
<dbReference type="Pfam" id="PF13912">
    <property type="entry name" value="zf-C2H2_6"/>
    <property type="match status" value="2"/>
</dbReference>
<proteinExistence type="predicted"/>
<dbReference type="AlphaFoldDB" id="A0A0K9P8W9"/>
<evidence type="ECO:0000256" key="4">
    <source>
        <dbReference type="ARBA" id="ARBA00022771"/>
    </source>
</evidence>
<accession>A0A0K9P8W9</accession>
<name>A0A0K9P8W9_ZOSMR</name>
<dbReference type="SMART" id="SM00355">
    <property type="entry name" value="ZnF_C2H2"/>
    <property type="match status" value="2"/>
</dbReference>
<evidence type="ECO:0000256" key="3">
    <source>
        <dbReference type="ARBA" id="ARBA00022737"/>
    </source>
</evidence>
<dbReference type="InterPro" id="IPR036236">
    <property type="entry name" value="Znf_C2H2_sf"/>
</dbReference>
<evidence type="ECO:0000256" key="2">
    <source>
        <dbReference type="ARBA" id="ARBA00022723"/>
    </source>
</evidence>
<evidence type="ECO:0000256" key="7">
    <source>
        <dbReference type="ARBA" id="ARBA00023163"/>
    </source>
</evidence>
<evidence type="ECO:0000256" key="5">
    <source>
        <dbReference type="ARBA" id="ARBA00022833"/>
    </source>
</evidence>
<gene>
    <name evidence="11" type="ORF">ZOSMA_31G00150</name>
</gene>
<feature type="domain" description="C2H2-type" evidence="10">
    <location>
        <begin position="61"/>
        <end position="88"/>
    </location>
</feature>
<keyword evidence="8" id="KW-0539">Nucleus</keyword>
<dbReference type="Gene3D" id="3.30.160.60">
    <property type="entry name" value="Classic Zinc Finger"/>
    <property type="match status" value="1"/>
</dbReference>
<dbReference type="InterPro" id="IPR013087">
    <property type="entry name" value="Znf_C2H2_type"/>
</dbReference>
<dbReference type="GO" id="GO:0005634">
    <property type="term" value="C:nucleus"/>
    <property type="evidence" value="ECO:0007669"/>
    <property type="project" value="UniProtKB-SubCell"/>
</dbReference>
<dbReference type="STRING" id="29655.A0A0K9P8W9"/>